<name>A0ABU3F7X9_9ENTE</name>
<feature type="region of interest" description="Disordered" evidence="1">
    <location>
        <begin position="93"/>
        <end position="121"/>
    </location>
</feature>
<accession>A0ABU3F7X9</accession>
<gene>
    <name evidence="3" type="primary">amaP</name>
    <name evidence="3" type="ORF">P7H27_02115</name>
</gene>
<dbReference type="Proteomes" id="UP001181046">
    <property type="component" value="Unassembled WGS sequence"/>
</dbReference>
<dbReference type="EMBL" id="JARQAJ010000001">
    <property type="protein sequence ID" value="MDT2758575.1"/>
    <property type="molecule type" value="Genomic_DNA"/>
</dbReference>
<keyword evidence="2" id="KW-0812">Transmembrane</keyword>
<keyword evidence="2" id="KW-0472">Membrane</keyword>
<evidence type="ECO:0000313" key="3">
    <source>
        <dbReference type="EMBL" id="MDT2758575.1"/>
    </source>
</evidence>
<feature type="transmembrane region" description="Helical" evidence="2">
    <location>
        <begin position="50"/>
        <end position="75"/>
    </location>
</feature>
<feature type="transmembrane region" description="Helical" evidence="2">
    <location>
        <begin position="7"/>
        <end position="30"/>
    </location>
</feature>
<keyword evidence="2" id="KW-1133">Transmembrane helix</keyword>
<keyword evidence="4" id="KW-1185">Reference proteome</keyword>
<dbReference type="NCBIfam" id="NF033218">
    <property type="entry name" value="anchor_AmaP"/>
    <property type="match status" value="1"/>
</dbReference>
<sequence>MNRSLKIILIIFSFVLLSIFLSTAAIYYFIAKNPLNFSSLRLFILTNNYAQLYLFWVSVILAILTMITIFVILFYPKRIIKFTLKEEHKQINPPKKFLDEQTRHSDDSETEQRVKKAFPTD</sequence>
<evidence type="ECO:0000313" key="4">
    <source>
        <dbReference type="Proteomes" id="UP001181046"/>
    </source>
</evidence>
<organism evidence="3 4">
    <name type="scientific">Enterococcus xiangfangensis</name>
    <dbReference type="NCBI Taxonomy" id="1296537"/>
    <lineage>
        <taxon>Bacteria</taxon>
        <taxon>Bacillati</taxon>
        <taxon>Bacillota</taxon>
        <taxon>Bacilli</taxon>
        <taxon>Lactobacillales</taxon>
        <taxon>Enterococcaceae</taxon>
        <taxon>Enterococcus</taxon>
    </lineage>
</organism>
<protein>
    <submittedName>
        <fullName evidence="3">Alkaline shock response membrane anchor protein AmaP</fullName>
    </submittedName>
</protein>
<dbReference type="RefSeq" id="WP_311829316.1">
    <property type="nucleotide sequence ID" value="NZ_JARQAJ010000001.1"/>
</dbReference>
<evidence type="ECO:0000256" key="1">
    <source>
        <dbReference type="SAM" id="MobiDB-lite"/>
    </source>
</evidence>
<comment type="caution">
    <text evidence="3">The sequence shown here is derived from an EMBL/GenBank/DDBJ whole genome shotgun (WGS) entry which is preliminary data.</text>
</comment>
<evidence type="ECO:0000256" key="2">
    <source>
        <dbReference type="SAM" id="Phobius"/>
    </source>
</evidence>
<reference evidence="3" key="1">
    <citation type="submission" date="2023-03" db="EMBL/GenBank/DDBJ databases">
        <authorList>
            <person name="Shen W."/>
            <person name="Cai J."/>
        </authorList>
    </citation>
    <scope>NUCLEOTIDE SEQUENCE</scope>
    <source>
        <strain evidence="3">P66-3</strain>
    </source>
</reference>
<proteinExistence type="predicted"/>
<feature type="compositionally biased region" description="Basic and acidic residues" evidence="1">
    <location>
        <begin position="93"/>
        <end position="114"/>
    </location>
</feature>